<keyword evidence="3" id="KW-1185">Reference proteome</keyword>
<dbReference type="EMBL" id="MU853411">
    <property type="protein sequence ID" value="KAK4133634.1"/>
    <property type="molecule type" value="Genomic_DNA"/>
</dbReference>
<feature type="non-terminal residue" evidence="2">
    <location>
        <position position="198"/>
    </location>
</feature>
<sequence length="198" mass="20548">PPPPLLLTKRVTSFLRANLSPHVHAAMLTTPAGSLLAHASNLPAHALRRQCAVAASLWALQGPTSSSNPAGAGQGTVPAGSKKKRSKPPVVTVQLDSGAVFVIRRLRCGMLFICIGGTEGSAGRRTPTPSEYRPLSPTSSASIHSAHTTGAATTTSMGSSTYTASGSVSGMRRQVEELARWLDERLGGLYVPEEGIGI</sequence>
<feature type="region of interest" description="Disordered" evidence="1">
    <location>
        <begin position="63"/>
        <end position="89"/>
    </location>
</feature>
<evidence type="ECO:0000313" key="3">
    <source>
        <dbReference type="Proteomes" id="UP001304895"/>
    </source>
</evidence>
<proteinExistence type="predicted"/>
<reference evidence="2" key="1">
    <citation type="journal article" date="2023" name="Mol. Phylogenet. Evol.">
        <title>Genome-scale phylogeny and comparative genomics of the fungal order Sordariales.</title>
        <authorList>
            <person name="Hensen N."/>
            <person name="Bonometti L."/>
            <person name="Westerberg I."/>
            <person name="Brannstrom I.O."/>
            <person name="Guillou S."/>
            <person name="Cros-Aarteil S."/>
            <person name="Calhoun S."/>
            <person name="Haridas S."/>
            <person name="Kuo A."/>
            <person name="Mondo S."/>
            <person name="Pangilinan J."/>
            <person name="Riley R."/>
            <person name="LaButti K."/>
            <person name="Andreopoulos B."/>
            <person name="Lipzen A."/>
            <person name="Chen C."/>
            <person name="Yan M."/>
            <person name="Daum C."/>
            <person name="Ng V."/>
            <person name="Clum A."/>
            <person name="Steindorff A."/>
            <person name="Ohm R.A."/>
            <person name="Martin F."/>
            <person name="Silar P."/>
            <person name="Natvig D.O."/>
            <person name="Lalanne C."/>
            <person name="Gautier V."/>
            <person name="Ament-Velasquez S.L."/>
            <person name="Kruys A."/>
            <person name="Hutchinson M.I."/>
            <person name="Powell A.J."/>
            <person name="Barry K."/>
            <person name="Miller A.N."/>
            <person name="Grigoriev I.V."/>
            <person name="Debuchy R."/>
            <person name="Gladieux P."/>
            <person name="Hiltunen Thoren M."/>
            <person name="Johannesson H."/>
        </authorList>
    </citation>
    <scope>NUCLEOTIDE SEQUENCE</scope>
    <source>
        <strain evidence="2">CBS 123565</strain>
    </source>
</reference>
<dbReference type="AlphaFoldDB" id="A0AAN6UJ33"/>
<protein>
    <submittedName>
        <fullName evidence="2">Uncharacterized protein</fullName>
    </submittedName>
</protein>
<dbReference type="Proteomes" id="UP001304895">
    <property type="component" value="Unassembled WGS sequence"/>
</dbReference>
<name>A0AAN6UJ33_9PEZI</name>
<feature type="compositionally biased region" description="Low complexity" evidence="1">
    <location>
        <begin position="136"/>
        <end position="167"/>
    </location>
</feature>
<feature type="region of interest" description="Disordered" evidence="1">
    <location>
        <begin position="121"/>
        <end position="169"/>
    </location>
</feature>
<comment type="caution">
    <text evidence="2">The sequence shown here is derived from an EMBL/GenBank/DDBJ whole genome shotgun (WGS) entry which is preliminary data.</text>
</comment>
<dbReference type="Gene3D" id="3.30.450.30">
    <property type="entry name" value="Dynein light chain 2a, cytoplasmic"/>
    <property type="match status" value="1"/>
</dbReference>
<accession>A0AAN6UJ33</accession>
<organism evidence="2 3">
    <name type="scientific">Trichocladium antarcticum</name>
    <dbReference type="NCBI Taxonomy" id="1450529"/>
    <lineage>
        <taxon>Eukaryota</taxon>
        <taxon>Fungi</taxon>
        <taxon>Dikarya</taxon>
        <taxon>Ascomycota</taxon>
        <taxon>Pezizomycotina</taxon>
        <taxon>Sordariomycetes</taxon>
        <taxon>Sordariomycetidae</taxon>
        <taxon>Sordariales</taxon>
        <taxon>Chaetomiaceae</taxon>
        <taxon>Trichocladium</taxon>
    </lineage>
</organism>
<evidence type="ECO:0000313" key="2">
    <source>
        <dbReference type="EMBL" id="KAK4133634.1"/>
    </source>
</evidence>
<evidence type="ECO:0000256" key="1">
    <source>
        <dbReference type="SAM" id="MobiDB-lite"/>
    </source>
</evidence>
<feature type="non-terminal residue" evidence="2">
    <location>
        <position position="1"/>
    </location>
</feature>
<gene>
    <name evidence="2" type="ORF">BT67DRAFT_355668</name>
</gene>
<reference evidence="2" key="2">
    <citation type="submission" date="2023-05" db="EMBL/GenBank/DDBJ databases">
        <authorList>
            <consortium name="Lawrence Berkeley National Laboratory"/>
            <person name="Steindorff A."/>
            <person name="Hensen N."/>
            <person name="Bonometti L."/>
            <person name="Westerberg I."/>
            <person name="Brannstrom I.O."/>
            <person name="Guillou S."/>
            <person name="Cros-Aarteil S."/>
            <person name="Calhoun S."/>
            <person name="Haridas S."/>
            <person name="Kuo A."/>
            <person name="Mondo S."/>
            <person name="Pangilinan J."/>
            <person name="Riley R."/>
            <person name="Labutti K."/>
            <person name="Andreopoulos B."/>
            <person name="Lipzen A."/>
            <person name="Chen C."/>
            <person name="Yanf M."/>
            <person name="Daum C."/>
            <person name="Ng V."/>
            <person name="Clum A."/>
            <person name="Ohm R."/>
            <person name="Martin F."/>
            <person name="Silar P."/>
            <person name="Natvig D."/>
            <person name="Lalanne C."/>
            <person name="Gautier V."/>
            <person name="Ament-Velasquez S.L."/>
            <person name="Kruys A."/>
            <person name="Hutchinson M.I."/>
            <person name="Powell A.J."/>
            <person name="Barry K."/>
            <person name="Miller A.N."/>
            <person name="Grigoriev I.V."/>
            <person name="Debuchy R."/>
            <person name="Gladieux P."/>
            <person name="Thoren M.H."/>
            <person name="Johannesson H."/>
        </authorList>
    </citation>
    <scope>NUCLEOTIDE SEQUENCE</scope>
    <source>
        <strain evidence="2">CBS 123565</strain>
    </source>
</reference>